<keyword evidence="1" id="KW-1133">Transmembrane helix</keyword>
<accession>A0A4U1BHX7</accession>
<feature type="transmembrane region" description="Helical" evidence="1">
    <location>
        <begin position="64"/>
        <end position="89"/>
    </location>
</feature>
<feature type="transmembrane region" description="Helical" evidence="1">
    <location>
        <begin position="7"/>
        <end position="29"/>
    </location>
</feature>
<protein>
    <submittedName>
        <fullName evidence="2">Uncharacterized protein</fullName>
    </submittedName>
</protein>
<organism evidence="2 3">
    <name type="scientific">Ferrimonas sediminicola</name>
    <dbReference type="NCBI Taxonomy" id="2569538"/>
    <lineage>
        <taxon>Bacteria</taxon>
        <taxon>Pseudomonadati</taxon>
        <taxon>Pseudomonadota</taxon>
        <taxon>Gammaproteobacteria</taxon>
        <taxon>Alteromonadales</taxon>
        <taxon>Ferrimonadaceae</taxon>
        <taxon>Ferrimonas</taxon>
    </lineage>
</organism>
<evidence type="ECO:0000256" key="1">
    <source>
        <dbReference type="SAM" id="Phobius"/>
    </source>
</evidence>
<reference evidence="2 3" key="1">
    <citation type="submission" date="2019-04" db="EMBL/GenBank/DDBJ databases">
        <authorList>
            <person name="Hwang J.C."/>
        </authorList>
    </citation>
    <scope>NUCLEOTIDE SEQUENCE [LARGE SCALE GENOMIC DNA]</scope>
    <source>
        <strain evidence="2 3">IMCC35001</strain>
    </source>
</reference>
<dbReference type="EMBL" id="SWCI01000002">
    <property type="protein sequence ID" value="TKB50376.1"/>
    <property type="molecule type" value="Genomic_DNA"/>
</dbReference>
<dbReference type="RefSeq" id="WP_136851691.1">
    <property type="nucleotide sequence ID" value="NZ_SWCI01000002.1"/>
</dbReference>
<comment type="caution">
    <text evidence="2">The sequence shown here is derived from an EMBL/GenBank/DDBJ whole genome shotgun (WGS) entry which is preliminary data.</text>
</comment>
<name>A0A4U1BHX7_9GAMM</name>
<gene>
    <name evidence="2" type="ORF">FCL40_04270</name>
</gene>
<keyword evidence="1" id="KW-0812">Transmembrane</keyword>
<keyword evidence="3" id="KW-1185">Reference proteome</keyword>
<evidence type="ECO:0000313" key="3">
    <source>
        <dbReference type="Proteomes" id="UP000305674"/>
    </source>
</evidence>
<sequence length="97" mass="10600">MVERITMFFRMIAISSCIALFPLLLGYLAGGIADILDCPIADGVIDQCLVGPLDLSTVLNVMLLSLWLLILTFPLGAFGVAFSLGYVVFDFLRREKA</sequence>
<keyword evidence="1" id="KW-0472">Membrane</keyword>
<dbReference type="AlphaFoldDB" id="A0A4U1BHX7"/>
<proteinExistence type="predicted"/>
<evidence type="ECO:0000313" key="2">
    <source>
        <dbReference type="EMBL" id="TKB50376.1"/>
    </source>
</evidence>
<dbReference type="Proteomes" id="UP000305674">
    <property type="component" value="Unassembled WGS sequence"/>
</dbReference>